<reference evidence="6 7" key="1">
    <citation type="journal article" date="2018" name="Sci. Rep.">
        <title>Comparative analysis of the Pocillopora damicornis genome highlights role of immune system in coral evolution.</title>
        <authorList>
            <person name="Cunning R."/>
            <person name="Bay R.A."/>
            <person name="Gillette P."/>
            <person name="Baker A.C."/>
            <person name="Traylor-Knowles N."/>
        </authorList>
    </citation>
    <scope>NUCLEOTIDE SEQUENCE [LARGE SCALE GENOMIC DNA]</scope>
    <source>
        <strain evidence="6">RSMAS</strain>
        <tissue evidence="6">Whole animal</tissue>
    </source>
</reference>
<keyword evidence="2" id="KW-1015">Disulfide bond</keyword>
<dbReference type="InterPro" id="IPR055355">
    <property type="entry name" value="ZP-C"/>
</dbReference>
<name>A0A3M6THH6_POCDA</name>
<keyword evidence="1 4" id="KW-0732">Signal</keyword>
<evidence type="ECO:0000256" key="3">
    <source>
        <dbReference type="SAM" id="Phobius"/>
    </source>
</evidence>
<dbReference type="Pfam" id="PF00100">
    <property type="entry name" value="Zona_pellucida"/>
    <property type="match status" value="2"/>
</dbReference>
<evidence type="ECO:0000256" key="1">
    <source>
        <dbReference type="ARBA" id="ARBA00022729"/>
    </source>
</evidence>
<dbReference type="InterPro" id="IPR042235">
    <property type="entry name" value="ZP-C_dom"/>
</dbReference>
<gene>
    <name evidence="6" type="ORF">pdam_00006512</name>
</gene>
<evidence type="ECO:0000313" key="6">
    <source>
        <dbReference type="EMBL" id="RMX40826.1"/>
    </source>
</evidence>
<keyword evidence="3" id="KW-1133">Transmembrane helix</keyword>
<keyword evidence="3" id="KW-0812">Transmembrane</keyword>
<accession>A0A3M6THH6</accession>
<feature type="chain" id="PRO_5018246624" description="ZP domain-containing protein" evidence="4">
    <location>
        <begin position="24"/>
        <end position="881"/>
    </location>
</feature>
<organism evidence="6 7">
    <name type="scientific">Pocillopora damicornis</name>
    <name type="common">Cauliflower coral</name>
    <name type="synonym">Millepora damicornis</name>
    <dbReference type="NCBI Taxonomy" id="46731"/>
    <lineage>
        <taxon>Eukaryota</taxon>
        <taxon>Metazoa</taxon>
        <taxon>Cnidaria</taxon>
        <taxon>Anthozoa</taxon>
        <taxon>Hexacorallia</taxon>
        <taxon>Scleractinia</taxon>
        <taxon>Astrocoeniina</taxon>
        <taxon>Pocilloporidae</taxon>
        <taxon>Pocillopora</taxon>
    </lineage>
</organism>
<feature type="signal peptide" evidence="4">
    <location>
        <begin position="1"/>
        <end position="23"/>
    </location>
</feature>
<dbReference type="AlphaFoldDB" id="A0A3M6THH6"/>
<dbReference type="EMBL" id="RCHS01003571">
    <property type="protein sequence ID" value="RMX40826.1"/>
    <property type="molecule type" value="Genomic_DNA"/>
</dbReference>
<comment type="caution">
    <text evidence="6">The sequence shown here is derived from an EMBL/GenBank/DDBJ whole genome shotgun (WGS) entry which is preliminary data.</text>
</comment>
<proteinExistence type="predicted"/>
<sequence length="881" mass="97260">MAWQWILLSLVTFALLFDVRVKGMSTSSIVCNANHTVTITITNVTDIDAFNESDWRIDNKTECEPTFMDTTVTYTNLQVADCASISEDKSTSIRYVFEIRAVVPGSSPIQAFDHVIDAVCEYVNNGNVTSSFIPLVNRGDNSSDSAAFTFSLDVFENSELTIPLPSEVKLNQPLFFRAQVETSSAAPNLDLFIVQCNASKSNDANVPGHDVVLIQNGLTTALVTCNSNHTVSIAISGVDDANFWSSAEWSTKPGNAACEPTIDGVADTVTYTSLPLPDCAIKSNQKDEEVQYILKIKAEKGSGDPVTGQLRTYDHLYYVTCNYDNTDRASASFVPIKNREKNKTEDGSFTFSLMAYEDSGLTRMVNNPVDLDVDIFFLGKVETQSGAPNLDLYPERCYSSESNDPYDTSANFTLIVNGASASFVPIKNRGANDTDDGVFTFSLMAYMDDAHKIPVHVSVDLDVEIFFKAEVETQSNAPNLDLYPVRCYSSQSNNPDDTGANFTLIRNGCGSDVVSEDLDDTLTYNCTDGDKYEMFSLKTYRYFGAEAGAYVYIHCDFRVCLANVVNTKCRCPDNATSSVGYPSMDVTQAQMRRRRSISDSVDESQLYHVVYGPLTFKQEELNKDEVASEDQEETSQSFQMVAIVGAVCGVVAVAVICTTVYLVIRYRNKRLQNGDLQNIESILWIYLDIVYLRKNVLPQRVGGILLTCGSDNVSEDLSDTLSYNCTESSKYEMFSLKSYRYFGAEAGAFVYIHCDFRVCLADVANTKCQCPDNAATCVGDPSTDISPVLWPGRRRRSVSDSVDESQIYRVVYGPLTFKQEELNKDEVASEDQEEISQSFQTVAIVGAVCGVVAVAVICATVYLVIRYRNKGSQNGDLHVVT</sequence>
<protein>
    <recommendedName>
        <fullName evidence="5">ZP domain-containing protein</fullName>
    </recommendedName>
</protein>
<keyword evidence="3" id="KW-0472">Membrane</keyword>
<dbReference type="OrthoDB" id="5986572at2759"/>
<dbReference type="Gene3D" id="2.60.40.4100">
    <property type="entry name" value="Zona pellucida, ZP-C domain"/>
    <property type="match status" value="4"/>
</dbReference>
<dbReference type="InterPro" id="IPR001507">
    <property type="entry name" value="ZP_dom"/>
</dbReference>
<feature type="transmembrane region" description="Helical" evidence="3">
    <location>
        <begin position="842"/>
        <end position="865"/>
    </location>
</feature>
<evidence type="ECO:0000313" key="7">
    <source>
        <dbReference type="Proteomes" id="UP000275408"/>
    </source>
</evidence>
<feature type="transmembrane region" description="Helical" evidence="3">
    <location>
        <begin position="640"/>
        <end position="664"/>
    </location>
</feature>
<dbReference type="PANTHER" id="PTHR14002">
    <property type="entry name" value="ENDOGLIN/TGF-BETA RECEPTOR TYPE III"/>
    <property type="match status" value="1"/>
</dbReference>
<evidence type="ECO:0000256" key="4">
    <source>
        <dbReference type="SAM" id="SignalP"/>
    </source>
</evidence>
<feature type="domain" description="ZP" evidence="5">
    <location>
        <begin position="224"/>
        <end position="578"/>
    </location>
</feature>
<evidence type="ECO:0000259" key="5">
    <source>
        <dbReference type="PROSITE" id="PS51034"/>
    </source>
</evidence>
<evidence type="ECO:0000256" key="2">
    <source>
        <dbReference type="ARBA" id="ARBA00023157"/>
    </source>
</evidence>
<keyword evidence="7" id="KW-1185">Reference proteome</keyword>
<dbReference type="Proteomes" id="UP000275408">
    <property type="component" value="Unassembled WGS sequence"/>
</dbReference>
<dbReference type="PROSITE" id="PS51034">
    <property type="entry name" value="ZP_2"/>
    <property type="match status" value="1"/>
</dbReference>
<dbReference type="PANTHER" id="PTHR14002:SF43">
    <property type="entry name" value="DELTA-LIKE PROTEIN"/>
    <property type="match status" value="1"/>
</dbReference>